<dbReference type="EC" id="3.1.3.15" evidence="3 8"/>
<dbReference type="GO" id="GO:0004401">
    <property type="term" value="F:histidinol-phosphatase activity"/>
    <property type="evidence" value="ECO:0007669"/>
    <property type="project" value="UniProtKB-UniRule"/>
</dbReference>
<dbReference type="Pfam" id="PF02811">
    <property type="entry name" value="PHP"/>
    <property type="match status" value="1"/>
</dbReference>
<dbReference type="GO" id="GO:0005737">
    <property type="term" value="C:cytoplasm"/>
    <property type="evidence" value="ECO:0007669"/>
    <property type="project" value="TreeGrafter"/>
</dbReference>
<sequence>MIDYHVHTSLCNHAAGTMEQYVRAAVDRGLSTICFLDHLTFQEAGRPNAMFPREVPMYVYQARRLARQYRDRITVRVGLEIDFSPRHVDRCREIVDTFDLDVVGGSVHFLDGEDVVSRRSAWASGERVADDVYTRYLGVLESMLDYDYFDVVCHLDLPKKYNQRPSPSVRDGFEGVLAKIRENHLAVELNTSGLHHPVKEAFPSPDLLRRCARLEIPVVTGSDAHAPESVGREFDRARDLLNAAGYRHLTGFSHREREIVPL</sequence>
<evidence type="ECO:0000256" key="6">
    <source>
        <dbReference type="ARBA" id="ARBA00023102"/>
    </source>
</evidence>
<dbReference type="PANTHER" id="PTHR21039:SF0">
    <property type="entry name" value="HISTIDINOL-PHOSPHATASE"/>
    <property type="match status" value="1"/>
</dbReference>
<gene>
    <name evidence="10" type="primary">hisK_2</name>
    <name evidence="10" type="ORF">DSCA_27850</name>
</gene>
<dbReference type="GO" id="GO:0000105">
    <property type="term" value="P:L-histidine biosynthetic process"/>
    <property type="evidence" value="ECO:0007669"/>
    <property type="project" value="UniProtKB-UniRule"/>
</dbReference>
<organism evidence="10 11">
    <name type="scientific">Desulfosarcina alkanivorans</name>
    <dbReference type="NCBI Taxonomy" id="571177"/>
    <lineage>
        <taxon>Bacteria</taxon>
        <taxon>Pseudomonadati</taxon>
        <taxon>Thermodesulfobacteriota</taxon>
        <taxon>Desulfobacteria</taxon>
        <taxon>Desulfobacterales</taxon>
        <taxon>Desulfosarcinaceae</taxon>
        <taxon>Desulfosarcina</taxon>
    </lineage>
</organism>
<dbReference type="OrthoDB" id="9775255at2"/>
<keyword evidence="5 8" id="KW-0378">Hydrolase</keyword>
<dbReference type="RefSeq" id="WP_155316959.1">
    <property type="nucleotide sequence ID" value="NZ_AP021874.1"/>
</dbReference>
<evidence type="ECO:0000313" key="10">
    <source>
        <dbReference type="EMBL" id="BBO68855.1"/>
    </source>
</evidence>
<feature type="domain" description="PHP" evidence="9">
    <location>
        <begin position="3"/>
        <end position="192"/>
    </location>
</feature>
<dbReference type="UniPathway" id="UPA00031">
    <property type="reaction ID" value="UER00013"/>
</dbReference>
<dbReference type="Pfam" id="PF13263">
    <property type="entry name" value="PHP_C"/>
    <property type="match status" value="1"/>
</dbReference>
<evidence type="ECO:0000256" key="3">
    <source>
        <dbReference type="ARBA" id="ARBA00013085"/>
    </source>
</evidence>
<evidence type="ECO:0000256" key="1">
    <source>
        <dbReference type="ARBA" id="ARBA00004970"/>
    </source>
</evidence>
<dbReference type="CDD" id="cd12110">
    <property type="entry name" value="PHP_HisPPase_Hisj_like"/>
    <property type="match status" value="1"/>
</dbReference>
<evidence type="ECO:0000256" key="2">
    <source>
        <dbReference type="ARBA" id="ARBA00009152"/>
    </source>
</evidence>
<dbReference type="KEGG" id="dalk:DSCA_27850"/>
<dbReference type="PANTHER" id="PTHR21039">
    <property type="entry name" value="HISTIDINOL PHOSPHATASE-RELATED"/>
    <property type="match status" value="1"/>
</dbReference>
<comment type="catalytic activity">
    <reaction evidence="7 8">
        <text>L-histidinol phosphate + H2O = L-histidinol + phosphate</text>
        <dbReference type="Rhea" id="RHEA:14465"/>
        <dbReference type="ChEBI" id="CHEBI:15377"/>
        <dbReference type="ChEBI" id="CHEBI:43474"/>
        <dbReference type="ChEBI" id="CHEBI:57699"/>
        <dbReference type="ChEBI" id="CHEBI:57980"/>
        <dbReference type="EC" id="3.1.3.15"/>
    </reaction>
</comment>
<dbReference type="NCBIfam" id="TIGR01856">
    <property type="entry name" value="hisJ_fam"/>
    <property type="match status" value="1"/>
</dbReference>
<dbReference type="Gene3D" id="3.20.20.140">
    <property type="entry name" value="Metal-dependent hydrolases"/>
    <property type="match status" value="1"/>
</dbReference>
<comment type="similarity">
    <text evidence="2 8">Belongs to the PHP hydrolase family. HisK subfamily.</text>
</comment>
<keyword evidence="6 8" id="KW-0368">Histidine biosynthesis</keyword>
<evidence type="ECO:0000256" key="5">
    <source>
        <dbReference type="ARBA" id="ARBA00022801"/>
    </source>
</evidence>
<keyword evidence="11" id="KW-1185">Reference proteome</keyword>
<evidence type="ECO:0000256" key="4">
    <source>
        <dbReference type="ARBA" id="ARBA00022605"/>
    </source>
</evidence>
<evidence type="ECO:0000256" key="8">
    <source>
        <dbReference type="RuleBase" id="RU366003"/>
    </source>
</evidence>
<protein>
    <recommendedName>
        <fullName evidence="3 8">Histidinol-phosphatase</fullName>
        <shortName evidence="8">HolPase</shortName>
        <ecNumber evidence="3 8">3.1.3.15</ecNumber>
    </recommendedName>
</protein>
<dbReference type="EMBL" id="AP021874">
    <property type="protein sequence ID" value="BBO68855.1"/>
    <property type="molecule type" value="Genomic_DNA"/>
</dbReference>
<comment type="pathway">
    <text evidence="1 8">Amino-acid biosynthesis; L-histidine biosynthesis; L-histidine from 5-phospho-alpha-D-ribose 1-diphosphate: step 8/9.</text>
</comment>
<accession>A0A5K7YKE4</accession>
<dbReference type="Proteomes" id="UP000427906">
    <property type="component" value="Chromosome"/>
</dbReference>
<keyword evidence="4 8" id="KW-0028">Amino-acid biosynthesis</keyword>
<evidence type="ECO:0000259" key="9">
    <source>
        <dbReference type="Pfam" id="PF02811"/>
    </source>
</evidence>
<dbReference type="InterPro" id="IPR004013">
    <property type="entry name" value="PHP_dom"/>
</dbReference>
<dbReference type="InterPro" id="IPR016195">
    <property type="entry name" value="Pol/histidinol_Pase-like"/>
</dbReference>
<evidence type="ECO:0000313" key="11">
    <source>
        <dbReference type="Proteomes" id="UP000427906"/>
    </source>
</evidence>
<dbReference type="AlphaFoldDB" id="A0A5K7YKE4"/>
<name>A0A5K7YKE4_9BACT</name>
<evidence type="ECO:0000256" key="7">
    <source>
        <dbReference type="ARBA" id="ARBA00049158"/>
    </source>
</evidence>
<dbReference type="NCBIfam" id="NF005596">
    <property type="entry name" value="PRK07328.1"/>
    <property type="match status" value="1"/>
</dbReference>
<proteinExistence type="inferred from homology"/>
<reference evidence="10 11" key="1">
    <citation type="submission" date="2019-11" db="EMBL/GenBank/DDBJ databases">
        <title>Comparative genomics of hydrocarbon-degrading Desulfosarcina strains.</title>
        <authorList>
            <person name="Watanabe M."/>
            <person name="Kojima H."/>
            <person name="Fukui M."/>
        </authorList>
    </citation>
    <scope>NUCLEOTIDE SEQUENCE [LARGE SCALE GENOMIC DNA]</scope>
    <source>
        <strain evidence="10 11">PL12</strain>
    </source>
</reference>
<dbReference type="SUPFAM" id="SSF89550">
    <property type="entry name" value="PHP domain-like"/>
    <property type="match status" value="1"/>
</dbReference>
<dbReference type="InterPro" id="IPR010140">
    <property type="entry name" value="Histidinol_P_phosphatase_HisJ"/>
</dbReference>